<dbReference type="AlphaFoldDB" id="A0A6H9G1Y9"/>
<dbReference type="EMBL" id="BJCH01000002">
    <property type="protein sequence ID" value="GCL44547.1"/>
    <property type="molecule type" value="Genomic_DNA"/>
</dbReference>
<dbReference type="RefSeq" id="WP_159247557.1">
    <property type="nucleotide sequence ID" value="NZ_BJCH01000002.1"/>
</dbReference>
<accession>A0A6H9G1Y9</accession>
<evidence type="ECO:0000313" key="1">
    <source>
        <dbReference type="EMBL" id="GCL44547.1"/>
    </source>
</evidence>
<reference evidence="1 2" key="1">
    <citation type="submission" date="2019-02" db="EMBL/GenBank/DDBJ databases">
        <title>Draft genome sequence of Arthrospira platensis NIES-3787.</title>
        <authorList>
            <person name="Yamaguchi H."/>
            <person name="Suzuki S."/>
            <person name="Kawachi M."/>
        </authorList>
    </citation>
    <scope>NUCLEOTIDE SEQUENCE [LARGE SCALE GENOMIC DNA]</scope>
    <source>
        <strain evidence="1 2">NIES-3787</strain>
    </source>
</reference>
<evidence type="ECO:0000313" key="2">
    <source>
        <dbReference type="Proteomes" id="UP000438874"/>
    </source>
</evidence>
<dbReference type="Proteomes" id="UP000438874">
    <property type="component" value="Unassembled WGS sequence"/>
</dbReference>
<organism evidence="1 2">
    <name type="scientific">Microcystis aeruginosa NIES-3787</name>
    <dbReference type="NCBI Taxonomy" id="2517782"/>
    <lineage>
        <taxon>Bacteria</taxon>
        <taxon>Bacillati</taxon>
        <taxon>Cyanobacteriota</taxon>
        <taxon>Cyanophyceae</taxon>
        <taxon>Oscillatoriophycideae</taxon>
        <taxon>Chroococcales</taxon>
        <taxon>Microcystaceae</taxon>
        <taxon>Microcystis</taxon>
    </lineage>
</organism>
<proteinExistence type="predicted"/>
<comment type="caution">
    <text evidence="1">The sequence shown here is derived from an EMBL/GenBank/DDBJ whole genome shotgun (WGS) entry which is preliminary data.</text>
</comment>
<protein>
    <submittedName>
        <fullName evidence="1">Uncharacterized protein</fullName>
    </submittedName>
</protein>
<gene>
    <name evidence="1" type="ORF">NIES3787_02230</name>
</gene>
<name>A0A6H9G1Y9_MICAE</name>
<sequence length="70" mass="7590">MAAATLNILPKYRFCQLNRLLLSCIALKLQAMKGRLISWSAAIIKLIAIANAVSDLILDSLGIDRCCGQS</sequence>